<keyword evidence="3 6" id="KW-0547">Nucleotide-binding</keyword>
<evidence type="ECO:0000256" key="1">
    <source>
        <dbReference type="ARBA" id="ARBA00004672"/>
    </source>
</evidence>
<dbReference type="InterPro" id="IPR028923">
    <property type="entry name" value="SAICAR_synt/ADE2_N"/>
</dbReference>
<dbReference type="GO" id="GO:0004639">
    <property type="term" value="F:phosphoribosylaminoimidazolesuccinocarboxamide synthase activity"/>
    <property type="evidence" value="ECO:0007669"/>
    <property type="project" value="UniProtKB-EC"/>
</dbReference>
<dbReference type="Gene3D" id="3.30.470.20">
    <property type="entry name" value="ATP-grasp fold, B domain"/>
    <property type="match status" value="1"/>
</dbReference>
<dbReference type="Pfam" id="PF01259">
    <property type="entry name" value="SAICAR_synt"/>
    <property type="match status" value="1"/>
</dbReference>
<dbReference type="EMBL" id="CP104013">
    <property type="protein sequence ID" value="UYP48282.1"/>
    <property type="molecule type" value="Genomic_DNA"/>
</dbReference>
<keyword evidence="4 6" id="KW-0658">Purine biosynthesis</keyword>
<sequence length="318" mass="36647">MIEENIIREQLHNTVEDVDLSGLGKRYKGKVRENFVNEEEGIRTIVATDRLSAFDRVITTIPFKGQLLNQLSTFWFEKTKNIIPNHIIDVPDPNVVRVHECKSLPIEMIVRAYITGSAWRAYQKGESVSGITFPEGLKNYQKLPEPVLTPSTKAAVGEHDLPISREEIIAQGLVSEDIYKDVEEKTKKIFDFATKHCAENNLILVDCKFEYGITPEGKLVVIDEIFTPDASRFWIKDTYEDRFAKGEKPEILDKEFFRQWLITEKNYMGEGPIPEIPDEIKVKFVNTYVKSYEMITGQKFEPVIEGNIMDRIKKNLKI</sequence>
<dbReference type="HAMAP" id="MF_00137">
    <property type="entry name" value="SAICAR_synth"/>
    <property type="match status" value="1"/>
</dbReference>
<dbReference type="SUPFAM" id="SSF56104">
    <property type="entry name" value="SAICAR synthase-like"/>
    <property type="match status" value="1"/>
</dbReference>
<dbReference type="Proteomes" id="UP001208689">
    <property type="component" value="Chromosome"/>
</dbReference>
<evidence type="ECO:0000256" key="5">
    <source>
        <dbReference type="ARBA" id="ARBA00022840"/>
    </source>
</evidence>
<evidence type="ECO:0000259" key="7">
    <source>
        <dbReference type="Pfam" id="PF01259"/>
    </source>
</evidence>
<keyword evidence="5 6" id="KW-0067">ATP-binding</keyword>
<comment type="catalytic activity">
    <reaction evidence="6">
        <text>5-amino-1-(5-phospho-D-ribosyl)imidazole-4-carboxylate + L-aspartate + ATP = (2S)-2-[5-amino-1-(5-phospho-beta-D-ribosyl)imidazole-4-carboxamido]succinate + ADP + phosphate + 2 H(+)</text>
        <dbReference type="Rhea" id="RHEA:22628"/>
        <dbReference type="ChEBI" id="CHEBI:15378"/>
        <dbReference type="ChEBI" id="CHEBI:29991"/>
        <dbReference type="ChEBI" id="CHEBI:30616"/>
        <dbReference type="ChEBI" id="CHEBI:43474"/>
        <dbReference type="ChEBI" id="CHEBI:58443"/>
        <dbReference type="ChEBI" id="CHEBI:77657"/>
        <dbReference type="ChEBI" id="CHEBI:456216"/>
        <dbReference type="EC" id="6.3.2.6"/>
    </reaction>
</comment>
<dbReference type="NCBIfam" id="NF009251">
    <property type="entry name" value="PRK12607.1"/>
    <property type="match status" value="1"/>
</dbReference>
<evidence type="ECO:0000313" key="8">
    <source>
        <dbReference type="EMBL" id="UYP48282.1"/>
    </source>
</evidence>
<keyword evidence="2 6" id="KW-0436">Ligase</keyword>
<dbReference type="Gene3D" id="3.30.200.20">
    <property type="entry name" value="Phosphorylase Kinase, domain 1"/>
    <property type="match status" value="1"/>
</dbReference>
<proteinExistence type="inferred from homology"/>
<dbReference type="NCBIfam" id="NF010568">
    <property type="entry name" value="PRK13961.1"/>
    <property type="match status" value="1"/>
</dbReference>
<gene>
    <name evidence="6" type="primary">purC</name>
    <name evidence="8" type="ORF">NEF87_004567</name>
</gene>
<protein>
    <recommendedName>
        <fullName evidence="6">Phosphoribosylaminoimidazole-succinocarboxamide synthase</fullName>
        <ecNumber evidence="6">6.3.2.6</ecNumber>
    </recommendedName>
    <alternativeName>
        <fullName evidence="6">SAICAR synthetase</fullName>
    </alternativeName>
</protein>
<dbReference type="PANTHER" id="PTHR43700:SF1">
    <property type="entry name" value="PHOSPHORIBOSYLAMINOIMIDAZOLE-SUCCINOCARBOXAMIDE SYNTHASE"/>
    <property type="match status" value="1"/>
</dbReference>
<reference evidence="8" key="1">
    <citation type="submission" date="2022-09" db="EMBL/GenBank/DDBJ databases">
        <title>Actin cytoskeleton and complex cell architecture in an #Asgard archaeon.</title>
        <authorList>
            <person name="Ponce Toledo R.I."/>
            <person name="Schleper C."/>
            <person name="Rodrigues Oliveira T."/>
            <person name="Wollweber F."/>
            <person name="Xu J."/>
            <person name="Rittmann S."/>
            <person name="Klingl A."/>
            <person name="Pilhofer M."/>
        </authorList>
    </citation>
    <scope>NUCLEOTIDE SEQUENCE</scope>
    <source>
        <strain evidence="8">B-35</strain>
    </source>
</reference>
<evidence type="ECO:0000256" key="6">
    <source>
        <dbReference type="HAMAP-Rule" id="MF_00137"/>
    </source>
</evidence>
<keyword evidence="9" id="KW-1185">Reference proteome</keyword>
<evidence type="ECO:0000256" key="3">
    <source>
        <dbReference type="ARBA" id="ARBA00022741"/>
    </source>
</evidence>
<dbReference type="PANTHER" id="PTHR43700">
    <property type="entry name" value="PHOSPHORIBOSYLAMINOIMIDAZOLE-SUCCINOCARBOXAMIDE SYNTHASE"/>
    <property type="match status" value="1"/>
</dbReference>
<dbReference type="InterPro" id="IPR001636">
    <property type="entry name" value="SAICAR_synth"/>
</dbReference>
<accession>A0ABY6HZH4</accession>
<evidence type="ECO:0000256" key="4">
    <source>
        <dbReference type="ARBA" id="ARBA00022755"/>
    </source>
</evidence>
<evidence type="ECO:0000313" key="9">
    <source>
        <dbReference type="Proteomes" id="UP001208689"/>
    </source>
</evidence>
<evidence type="ECO:0000256" key="2">
    <source>
        <dbReference type="ARBA" id="ARBA00022598"/>
    </source>
</evidence>
<dbReference type="NCBIfam" id="TIGR00081">
    <property type="entry name" value="purC"/>
    <property type="match status" value="1"/>
</dbReference>
<organism evidence="8 9">
    <name type="scientific">Candidatus Lokiarchaeum ossiferum</name>
    <dbReference type="NCBI Taxonomy" id="2951803"/>
    <lineage>
        <taxon>Archaea</taxon>
        <taxon>Promethearchaeati</taxon>
        <taxon>Promethearchaeota</taxon>
        <taxon>Promethearchaeia</taxon>
        <taxon>Promethearchaeales</taxon>
        <taxon>Promethearchaeaceae</taxon>
        <taxon>Candidatus Lokiarchaeum</taxon>
    </lineage>
</organism>
<dbReference type="EC" id="6.3.2.6" evidence="6"/>
<dbReference type="CDD" id="cd01414">
    <property type="entry name" value="SAICAR_synt_Sc"/>
    <property type="match status" value="1"/>
</dbReference>
<name>A0ABY6HZH4_9ARCH</name>
<comment type="similarity">
    <text evidence="6">Belongs to the SAICAR synthetase family.</text>
</comment>
<comment type="pathway">
    <text evidence="1 6">Purine metabolism; IMP biosynthesis via de novo pathway; 5-amino-1-(5-phospho-D-ribosyl)imidazole-4-carboxamide from 5-amino-1-(5-phospho-D-ribosyl)imidazole-4-carboxylate: step 1/2.</text>
</comment>
<feature type="domain" description="SAICAR synthetase/ADE2 N-terminal" evidence="7">
    <location>
        <begin position="26"/>
        <end position="266"/>
    </location>
</feature>